<proteinExistence type="predicted"/>
<gene>
    <name evidence="2" type="ORF">L210DRAFT_3639455</name>
</gene>
<evidence type="ECO:0000313" key="3">
    <source>
        <dbReference type="Proteomes" id="UP001194468"/>
    </source>
</evidence>
<feature type="compositionally biased region" description="Low complexity" evidence="1">
    <location>
        <begin position="614"/>
        <end position="627"/>
    </location>
</feature>
<feature type="compositionally biased region" description="Basic and acidic residues" evidence="1">
    <location>
        <begin position="174"/>
        <end position="190"/>
    </location>
</feature>
<feature type="region of interest" description="Disordered" evidence="1">
    <location>
        <begin position="130"/>
        <end position="443"/>
    </location>
</feature>
<feature type="compositionally biased region" description="Low complexity" evidence="1">
    <location>
        <begin position="374"/>
        <end position="385"/>
    </location>
</feature>
<feature type="compositionally biased region" description="Basic and acidic residues" evidence="1">
    <location>
        <begin position="130"/>
        <end position="145"/>
    </location>
</feature>
<reference evidence="2" key="2">
    <citation type="journal article" date="2020" name="Nat. Commun.">
        <title>Large-scale genome sequencing of mycorrhizal fungi provides insights into the early evolution of symbiotic traits.</title>
        <authorList>
            <person name="Miyauchi S."/>
            <person name="Kiss E."/>
            <person name="Kuo A."/>
            <person name="Drula E."/>
            <person name="Kohler A."/>
            <person name="Sanchez-Garcia M."/>
            <person name="Morin E."/>
            <person name="Andreopoulos B."/>
            <person name="Barry K.W."/>
            <person name="Bonito G."/>
            <person name="Buee M."/>
            <person name="Carver A."/>
            <person name="Chen C."/>
            <person name="Cichocki N."/>
            <person name="Clum A."/>
            <person name="Culley D."/>
            <person name="Crous P.W."/>
            <person name="Fauchery L."/>
            <person name="Girlanda M."/>
            <person name="Hayes R.D."/>
            <person name="Keri Z."/>
            <person name="LaButti K."/>
            <person name="Lipzen A."/>
            <person name="Lombard V."/>
            <person name="Magnuson J."/>
            <person name="Maillard F."/>
            <person name="Murat C."/>
            <person name="Nolan M."/>
            <person name="Ohm R.A."/>
            <person name="Pangilinan J."/>
            <person name="Pereira M.F."/>
            <person name="Perotto S."/>
            <person name="Peter M."/>
            <person name="Pfister S."/>
            <person name="Riley R."/>
            <person name="Sitrit Y."/>
            <person name="Stielow J.B."/>
            <person name="Szollosi G."/>
            <person name="Zifcakova L."/>
            <person name="Stursova M."/>
            <person name="Spatafora J.W."/>
            <person name="Tedersoo L."/>
            <person name="Vaario L.M."/>
            <person name="Yamada A."/>
            <person name="Yan M."/>
            <person name="Wang P."/>
            <person name="Xu J."/>
            <person name="Bruns T."/>
            <person name="Baldrian P."/>
            <person name="Vilgalys R."/>
            <person name="Dunand C."/>
            <person name="Henrissat B."/>
            <person name="Grigoriev I.V."/>
            <person name="Hibbett D."/>
            <person name="Nagy L.G."/>
            <person name="Martin F.M."/>
        </authorList>
    </citation>
    <scope>NUCLEOTIDE SEQUENCE</scope>
    <source>
        <strain evidence="2">BED1</strain>
    </source>
</reference>
<dbReference type="Proteomes" id="UP001194468">
    <property type="component" value="Unassembled WGS sequence"/>
</dbReference>
<accession>A0AAD4GKW3</accession>
<sequence>MDIPQPFSPPPGGQIQAGTVTYTTSTGPDGQLIYHPFKAVPARYQTPQGVIQGIQWVPAETTQILPAGATPANAEFAASWNRGYLTREDESALEKWQKAEEKRRKKEEKSSIRRLSKQFDKDMQEVELRAARDREIQTRERRRSFYGDTPPVYGPPGSAYGAYAHSPSAASSVDLDRKFSELDIERDVKYNSRQRNSTSGGDRTSVYGPPPPGSVYSSPVATYQQPVASGYPGAGSSPYNRAASPFRPPTTYTSSPNPRPQEVSSYPGGPDPIARAASPFARQEPIARAASPYGRPPVEPIARASSPYGRPPVEPIARAASPYGMNQPPYSARAPSSPYGRPPVEPIARASSPYGRPPVEPIARAASPYGMNQPPYSARAPSSPYGRPPVEPISRAASPYGMSQPSYSARAPSPVPPSRAPPRSTSPFPRAPSPYGGGANSTVYPPGHVLEGQAFSRSRAPSPMPGGPGVTFSTSSRMPSVPGGPEQQLPAPEAFSRPANAAQSYTPFNTMKIQEMEQFYDQIPRMPLVLETHDVYHQDWIRFMNDLALAWAGNMPIPEFSRGPQPKRSTLVADLIDLWNASFFLTRRVEVVLYKGRERRSGANAGAIDYNLPSLNPDLSSDSSSSDSESEPELDRFGGYSRGVDSAESRRRRKEEKRRRRKEKKLRKKAKELEKAYVLYLTYLHPRDMPGPAQHGYYA</sequence>
<keyword evidence="3" id="KW-1185">Reference proteome</keyword>
<reference evidence="2" key="1">
    <citation type="submission" date="2019-10" db="EMBL/GenBank/DDBJ databases">
        <authorList>
            <consortium name="DOE Joint Genome Institute"/>
            <person name="Kuo A."/>
            <person name="Miyauchi S."/>
            <person name="Kiss E."/>
            <person name="Drula E."/>
            <person name="Kohler A."/>
            <person name="Sanchez-Garcia M."/>
            <person name="Andreopoulos B."/>
            <person name="Barry K.W."/>
            <person name="Bonito G."/>
            <person name="Buee M."/>
            <person name="Carver A."/>
            <person name="Chen C."/>
            <person name="Cichocki N."/>
            <person name="Clum A."/>
            <person name="Culley D."/>
            <person name="Crous P.W."/>
            <person name="Fauchery L."/>
            <person name="Girlanda M."/>
            <person name="Hayes R."/>
            <person name="Keri Z."/>
            <person name="LaButti K."/>
            <person name="Lipzen A."/>
            <person name="Lombard V."/>
            <person name="Magnuson J."/>
            <person name="Maillard F."/>
            <person name="Morin E."/>
            <person name="Murat C."/>
            <person name="Nolan M."/>
            <person name="Ohm R."/>
            <person name="Pangilinan J."/>
            <person name="Pereira M."/>
            <person name="Perotto S."/>
            <person name="Peter M."/>
            <person name="Riley R."/>
            <person name="Sitrit Y."/>
            <person name="Stielow B."/>
            <person name="Szollosi G."/>
            <person name="Zifcakova L."/>
            <person name="Stursova M."/>
            <person name="Spatafora J.W."/>
            <person name="Tedersoo L."/>
            <person name="Vaario L.-M."/>
            <person name="Yamada A."/>
            <person name="Yan M."/>
            <person name="Wang P."/>
            <person name="Xu J."/>
            <person name="Bruns T."/>
            <person name="Baldrian P."/>
            <person name="Vilgalys R."/>
            <person name="Henrissat B."/>
            <person name="Grigoriev I.V."/>
            <person name="Hibbett D."/>
            <person name="Nagy L.G."/>
            <person name="Martin F.M."/>
        </authorList>
    </citation>
    <scope>NUCLEOTIDE SEQUENCE</scope>
    <source>
        <strain evidence="2">BED1</strain>
    </source>
</reference>
<evidence type="ECO:0000313" key="2">
    <source>
        <dbReference type="EMBL" id="KAF8450321.1"/>
    </source>
</evidence>
<feature type="region of interest" description="Disordered" evidence="1">
    <location>
        <begin position="614"/>
        <end position="668"/>
    </location>
</feature>
<organism evidence="2 3">
    <name type="scientific">Boletus edulis BED1</name>
    <dbReference type="NCBI Taxonomy" id="1328754"/>
    <lineage>
        <taxon>Eukaryota</taxon>
        <taxon>Fungi</taxon>
        <taxon>Dikarya</taxon>
        <taxon>Basidiomycota</taxon>
        <taxon>Agaricomycotina</taxon>
        <taxon>Agaricomycetes</taxon>
        <taxon>Agaricomycetidae</taxon>
        <taxon>Boletales</taxon>
        <taxon>Boletineae</taxon>
        <taxon>Boletaceae</taxon>
        <taxon>Boletoideae</taxon>
        <taxon>Boletus</taxon>
    </lineage>
</organism>
<feature type="compositionally biased region" description="Basic residues" evidence="1">
    <location>
        <begin position="650"/>
        <end position="668"/>
    </location>
</feature>
<dbReference type="EMBL" id="WHUW01000002">
    <property type="protein sequence ID" value="KAF8450321.1"/>
    <property type="molecule type" value="Genomic_DNA"/>
</dbReference>
<comment type="caution">
    <text evidence="2">The sequence shown here is derived from an EMBL/GenBank/DDBJ whole genome shotgun (WGS) entry which is preliminary data.</text>
</comment>
<evidence type="ECO:0000256" key="1">
    <source>
        <dbReference type="SAM" id="MobiDB-lite"/>
    </source>
</evidence>
<feature type="compositionally biased region" description="Low complexity" evidence="1">
    <location>
        <begin position="328"/>
        <end position="339"/>
    </location>
</feature>
<feature type="compositionally biased region" description="Polar residues" evidence="1">
    <location>
        <begin position="191"/>
        <end position="202"/>
    </location>
</feature>
<dbReference type="AlphaFoldDB" id="A0AAD4GKW3"/>
<name>A0AAD4GKW3_BOLED</name>
<protein>
    <submittedName>
        <fullName evidence="2">Uncharacterized protein</fullName>
    </submittedName>
</protein>